<dbReference type="FunFam" id="3.30.70.100:FF:000001">
    <property type="entry name" value="ATPase copper transporting beta"/>
    <property type="match status" value="1"/>
</dbReference>
<dbReference type="Gene3D" id="3.30.70.100">
    <property type="match status" value="1"/>
</dbReference>
<keyword evidence="1" id="KW-0479">Metal-binding</keyword>
<dbReference type="PANTHER" id="PTHR46594:SF4">
    <property type="entry name" value="P-TYPE CATION-TRANSPORTING ATPASE"/>
    <property type="match status" value="1"/>
</dbReference>
<gene>
    <name evidence="3" type="ORF">IAC08_02835</name>
</gene>
<dbReference type="Pfam" id="PF00403">
    <property type="entry name" value="HMA"/>
    <property type="match status" value="1"/>
</dbReference>
<dbReference type="PROSITE" id="PS50846">
    <property type="entry name" value="HMA_2"/>
    <property type="match status" value="1"/>
</dbReference>
<name>A0A9D9MZ84_9BACT</name>
<sequence>MPAEVHGQTARPRKEYSKVVFSVSMHCENCVKKIQENIAFEKGVKSLEVSLDKHTVYIEYDPEKTDVNTLASAIEKLGYEVREISPENR</sequence>
<dbReference type="InterPro" id="IPR006121">
    <property type="entry name" value="HMA_dom"/>
</dbReference>
<dbReference type="SUPFAM" id="SSF55008">
    <property type="entry name" value="HMA, heavy metal-associated domain"/>
    <property type="match status" value="1"/>
</dbReference>
<organism evidence="3 4">
    <name type="scientific">Candidatus Cryptobacteroides intestinigallinarum</name>
    <dbReference type="NCBI Taxonomy" id="2840767"/>
    <lineage>
        <taxon>Bacteria</taxon>
        <taxon>Pseudomonadati</taxon>
        <taxon>Bacteroidota</taxon>
        <taxon>Bacteroidia</taxon>
        <taxon>Bacteroidales</taxon>
        <taxon>Candidatus Cryptobacteroides</taxon>
    </lineage>
</organism>
<dbReference type="Proteomes" id="UP000823617">
    <property type="component" value="Unassembled WGS sequence"/>
</dbReference>
<evidence type="ECO:0000259" key="2">
    <source>
        <dbReference type="PROSITE" id="PS50846"/>
    </source>
</evidence>
<dbReference type="InterPro" id="IPR017969">
    <property type="entry name" value="Heavy-metal-associated_CS"/>
</dbReference>
<dbReference type="GO" id="GO:0046872">
    <property type="term" value="F:metal ion binding"/>
    <property type="evidence" value="ECO:0007669"/>
    <property type="project" value="UniProtKB-KW"/>
</dbReference>
<evidence type="ECO:0000256" key="1">
    <source>
        <dbReference type="ARBA" id="ARBA00022723"/>
    </source>
</evidence>
<dbReference type="CDD" id="cd00371">
    <property type="entry name" value="HMA"/>
    <property type="match status" value="1"/>
</dbReference>
<dbReference type="EMBL" id="JADIMK010000025">
    <property type="protein sequence ID" value="MBO8455326.1"/>
    <property type="molecule type" value="Genomic_DNA"/>
</dbReference>
<protein>
    <submittedName>
        <fullName evidence="3">Heavy-metal-associated domain-containing protein</fullName>
    </submittedName>
</protein>
<reference evidence="3" key="2">
    <citation type="journal article" date="2021" name="PeerJ">
        <title>Extensive microbial diversity within the chicken gut microbiome revealed by metagenomics and culture.</title>
        <authorList>
            <person name="Gilroy R."/>
            <person name="Ravi A."/>
            <person name="Getino M."/>
            <person name="Pursley I."/>
            <person name="Horton D.L."/>
            <person name="Alikhan N.F."/>
            <person name="Baker D."/>
            <person name="Gharbi K."/>
            <person name="Hall N."/>
            <person name="Watson M."/>
            <person name="Adriaenssens E.M."/>
            <person name="Foster-Nyarko E."/>
            <person name="Jarju S."/>
            <person name="Secka A."/>
            <person name="Antonio M."/>
            <person name="Oren A."/>
            <person name="Chaudhuri R.R."/>
            <person name="La Ragione R."/>
            <person name="Hildebrand F."/>
            <person name="Pallen M.J."/>
        </authorList>
    </citation>
    <scope>NUCLEOTIDE SEQUENCE</scope>
    <source>
        <strain evidence="3">B1-3475</strain>
    </source>
</reference>
<reference evidence="3" key="1">
    <citation type="submission" date="2020-10" db="EMBL/GenBank/DDBJ databases">
        <authorList>
            <person name="Gilroy R."/>
        </authorList>
    </citation>
    <scope>NUCLEOTIDE SEQUENCE</scope>
    <source>
        <strain evidence="3">B1-3475</strain>
    </source>
</reference>
<evidence type="ECO:0000313" key="4">
    <source>
        <dbReference type="Proteomes" id="UP000823617"/>
    </source>
</evidence>
<comment type="caution">
    <text evidence="3">The sequence shown here is derived from an EMBL/GenBank/DDBJ whole genome shotgun (WGS) entry which is preliminary data.</text>
</comment>
<evidence type="ECO:0000313" key="3">
    <source>
        <dbReference type="EMBL" id="MBO8455326.1"/>
    </source>
</evidence>
<dbReference type="PROSITE" id="PS01047">
    <property type="entry name" value="HMA_1"/>
    <property type="match status" value="1"/>
</dbReference>
<dbReference type="AlphaFoldDB" id="A0A9D9MZ84"/>
<dbReference type="PANTHER" id="PTHR46594">
    <property type="entry name" value="P-TYPE CATION-TRANSPORTING ATPASE"/>
    <property type="match status" value="1"/>
</dbReference>
<accession>A0A9D9MZ84</accession>
<feature type="domain" description="HMA" evidence="2">
    <location>
        <begin position="16"/>
        <end position="82"/>
    </location>
</feature>
<dbReference type="InterPro" id="IPR036163">
    <property type="entry name" value="HMA_dom_sf"/>
</dbReference>
<proteinExistence type="predicted"/>